<dbReference type="GO" id="GO:0005886">
    <property type="term" value="C:plasma membrane"/>
    <property type="evidence" value="ECO:0007669"/>
    <property type="project" value="TreeGrafter"/>
</dbReference>
<feature type="transmembrane region" description="Helical" evidence="1">
    <location>
        <begin position="119"/>
        <end position="140"/>
    </location>
</feature>
<evidence type="ECO:0000313" key="3">
    <source>
        <dbReference type="Proteomes" id="UP000321408"/>
    </source>
</evidence>
<keyword evidence="1" id="KW-0472">Membrane</keyword>
<reference evidence="2 3" key="2">
    <citation type="journal article" date="2024" name="Int. J. Syst. Evol. Microbiol.">
        <title>Promethearchaeum syntrophicum gen. nov., sp. nov., an anaerobic, obligately syntrophic archaeon, the first isolate of the lineage 'Asgard' archaea, and proposal of the new archaeal phylum Promethearchaeota phyl. nov. and kingdom Promethearchaeati regn. nov.</title>
        <authorList>
            <person name="Imachi H."/>
            <person name="Nobu M.K."/>
            <person name="Kato S."/>
            <person name="Takaki Y."/>
            <person name="Miyazaki M."/>
            <person name="Miyata M."/>
            <person name="Ogawara M."/>
            <person name="Saito Y."/>
            <person name="Sakai S."/>
            <person name="Tahara Y.O."/>
            <person name="Takano Y."/>
            <person name="Tasumi E."/>
            <person name="Uematsu K."/>
            <person name="Yoshimura T."/>
            <person name="Itoh T."/>
            <person name="Ohkuma M."/>
            <person name="Takai K."/>
        </authorList>
    </citation>
    <scope>NUCLEOTIDE SEQUENCE [LARGE SCALE GENOMIC DNA]</scope>
    <source>
        <strain evidence="2 3">MK-D1</strain>
    </source>
</reference>
<feature type="transmembrane region" description="Helical" evidence="1">
    <location>
        <begin position="84"/>
        <end position="103"/>
    </location>
</feature>
<feature type="transmembrane region" description="Helical" evidence="1">
    <location>
        <begin position="327"/>
        <end position="347"/>
    </location>
</feature>
<evidence type="ECO:0000313" key="2">
    <source>
        <dbReference type="EMBL" id="QEE15045.1"/>
    </source>
</evidence>
<name>A0A5B9D7R4_9ARCH</name>
<keyword evidence="1" id="KW-0812">Transmembrane</keyword>
<dbReference type="GeneID" id="41328866"/>
<feature type="transmembrane region" description="Helical" evidence="1">
    <location>
        <begin position="297"/>
        <end position="315"/>
    </location>
</feature>
<dbReference type="AlphaFoldDB" id="A0A5B9D7R4"/>
<dbReference type="SUPFAM" id="SSF103473">
    <property type="entry name" value="MFS general substrate transporter"/>
    <property type="match status" value="1"/>
</dbReference>
<feature type="transmembrane region" description="Helical" evidence="1">
    <location>
        <begin position="12"/>
        <end position="35"/>
    </location>
</feature>
<feature type="transmembrane region" description="Helical" evidence="1">
    <location>
        <begin position="269"/>
        <end position="291"/>
    </location>
</feature>
<feature type="transmembrane region" description="Helical" evidence="1">
    <location>
        <begin position="161"/>
        <end position="181"/>
    </location>
</feature>
<keyword evidence="3" id="KW-1185">Reference proteome</keyword>
<dbReference type="EMBL" id="CP042905">
    <property type="protein sequence ID" value="QEE15045.1"/>
    <property type="molecule type" value="Genomic_DNA"/>
</dbReference>
<dbReference type="PANTHER" id="PTHR11328:SF24">
    <property type="entry name" value="MAJOR FACILITATOR SUPERFAMILY (MFS) PROFILE DOMAIN-CONTAINING PROTEIN"/>
    <property type="match status" value="1"/>
</dbReference>
<feature type="transmembrane region" description="Helical" evidence="1">
    <location>
        <begin position="439"/>
        <end position="460"/>
    </location>
</feature>
<dbReference type="InterPro" id="IPR039672">
    <property type="entry name" value="MFS_2"/>
</dbReference>
<dbReference type="GO" id="GO:0008643">
    <property type="term" value="P:carbohydrate transport"/>
    <property type="evidence" value="ECO:0007669"/>
    <property type="project" value="InterPro"/>
</dbReference>
<organism evidence="2 3">
    <name type="scientific">Promethearchaeum syntrophicum</name>
    <dbReference type="NCBI Taxonomy" id="2594042"/>
    <lineage>
        <taxon>Archaea</taxon>
        <taxon>Promethearchaeati</taxon>
        <taxon>Promethearchaeota</taxon>
        <taxon>Promethearchaeia</taxon>
        <taxon>Promethearchaeales</taxon>
        <taxon>Promethearchaeaceae</taxon>
        <taxon>Promethearchaeum</taxon>
    </lineage>
</organism>
<protein>
    <submittedName>
        <fullName evidence="2">MFS transporter</fullName>
    </submittedName>
</protein>
<reference evidence="2 3" key="1">
    <citation type="journal article" date="2020" name="Nature">
        <title>Isolation of an archaeon at the prokaryote-eukaryote interface.</title>
        <authorList>
            <person name="Imachi H."/>
            <person name="Nobu M.K."/>
            <person name="Nakahara N."/>
            <person name="Morono Y."/>
            <person name="Ogawara M."/>
            <person name="Takaki Y."/>
            <person name="Takano Y."/>
            <person name="Uematsu K."/>
            <person name="Ikuta T."/>
            <person name="Ito M."/>
            <person name="Matsui Y."/>
            <person name="Miyazaki M."/>
            <person name="Murata K."/>
            <person name="Saito Y."/>
            <person name="Sakai S."/>
            <person name="Song C."/>
            <person name="Tasumi E."/>
            <person name="Yamanaka Y."/>
            <person name="Yamaguchi T."/>
            <person name="Kamagata Y."/>
            <person name="Tamaki H."/>
            <person name="Takai K."/>
        </authorList>
    </citation>
    <scope>NUCLEOTIDE SEQUENCE [LARGE SCALE GENOMIC DNA]</scope>
    <source>
        <strain evidence="2 3">MK-D1</strain>
    </source>
</reference>
<gene>
    <name evidence="2" type="ORF">DSAG12_00868</name>
</gene>
<dbReference type="Pfam" id="PF13347">
    <property type="entry name" value="MFS_2"/>
    <property type="match status" value="1"/>
</dbReference>
<feature type="transmembrane region" description="Helical" evidence="1">
    <location>
        <begin position="47"/>
        <end position="72"/>
    </location>
</feature>
<accession>A0A5B9D7R4</accession>
<keyword evidence="1" id="KW-1133">Transmembrane helix</keyword>
<sequence>MNLKTDLKSKNINYIGFAIGTMGFMLPITFVNAYTFQFYVYTVGLDALLVSIGMFIGLVVFSLGAILSGVISDNMKIGKFGKRRPFLLLSLPGMIFFMILIWMPPNCPDGQTMYWPTAIYLWVVGVGFSGSVAMGFAPYYSMLPEQAPTEKERVKVASIQGLFNIIGVVGGMAVVMVLQSQLSDPLNSKWWQLSGQHILSITPWIGGIITIISTIAIVITFFSTQENYKQDDTEIESTNFKRTNFKKSIEQIFAPTKHINNKNFLWQTIFYNMAFRLCIVVMIPFLTFVLHLKEENYFIFFLLIAPFAISGFFFWQKLISKTGLINGFSISIKLSIGISISGLIFLFNFPKLWIGILLGVIIFGLLVSCLLAGFIFPNPITSALVDEIKVEKSQSEENNQEEDLSGAYFGLNLFSMNISSGIANLILGIIFVGDNAENPQIIIFIFPVIGLIYGIGLFFLQKVKLKNR</sequence>
<dbReference type="KEGG" id="psyt:DSAG12_00868"/>
<dbReference type="PANTHER" id="PTHR11328">
    <property type="entry name" value="MAJOR FACILITATOR SUPERFAMILY DOMAIN-CONTAINING PROTEIN"/>
    <property type="match status" value="1"/>
</dbReference>
<feature type="transmembrane region" description="Helical" evidence="1">
    <location>
        <begin position="201"/>
        <end position="222"/>
    </location>
</feature>
<dbReference type="GO" id="GO:0015293">
    <property type="term" value="F:symporter activity"/>
    <property type="evidence" value="ECO:0007669"/>
    <property type="project" value="InterPro"/>
</dbReference>
<proteinExistence type="predicted"/>
<feature type="transmembrane region" description="Helical" evidence="1">
    <location>
        <begin position="409"/>
        <end position="433"/>
    </location>
</feature>
<dbReference type="Gene3D" id="1.20.1250.20">
    <property type="entry name" value="MFS general substrate transporter like domains"/>
    <property type="match status" value="1"/>
</dbReference>
<dbReference type="Proteomes" id="UP000321408">
    <property type="component" value="Chromosome"/>
</dbReference>
<feature type="transmembrane region" description="Helical" evidence="1">
    <location>
        <begin position="353"/>
        <end position="376"/>
    </location>
</feature>
<evidence type="ECO:0000256" key="1">
    <source>
        <dbReference type="SAM" id="Phobius"/>
    </source>
</evidence>
<dbReference type="InterPro" id="IPR036259">
    <property type="entry name" value="MFS_trans_sf"/>
</dbReference>
<dbReference type="RefSeq" id="WP_147661970.1">
    <property type="nucleotide sequence ID" value="NZ_CP042905.2"/>
</dbReference>